<sequence length="69" mass="7910">MLHINTHTHTQNAINDFWGQCTSMLSWIYLNSAQFSLPPYCESCRMAFLLSLFYKNCADSHGFTMAQNG</sequence>
<reference evidence="1" key="2">
    <citation type="journal article" date="2015" name="Data Brief">
        <title>Shoot transcriptome of the giant reed, Arundo donax.</title>
        <authorList>
            <person name="Barrero R.A."/>
            <person name="Guerrero F.D."/>
            <person name="Moolhuijzen P."/>
            <person name="Goolsby J.A."/>
            <person name="Tidwell J."/>
            <person name="Bellgard S.E."/>
            <person name="Bellgard M.I."/>
        </authorList>
    </citation>
    <scope>NUCLEOTIDE SEQUENCE</scope>
    <source>
        <tissue evidence="1">Shoot tissue taken approximately 20 cm above the soil surface</tissue>
    </source>
</reference>
<evidence type="ECO:0000313" key="1">
    <source>
        <dbReference type="EMBL" id="JAE25196.1"/>
    </source>
</evidence>
<proteinExistence type="predicted"/>
<name>A0A0A9GRP2_ARUDO</name>
<dbReference type="EMBL" id="GBRH01172700">
    <property type="protein sequence ID" value="JAE25196.1"/>
    <property type="molecule type" value="Transcribed_RNA"/>
</dbReference>
<dbReference type="AlphaFoldDB" id="A0A0A9GRP2"/>
<reference evidence="1" key="1">
    <citation type="submission" date="2014-09" db="EMBL/GenBank/DDBJ databases">
        <authorList>
            <person name="Magalhaes I.L.F."/>
            <person name="Oliveira U."/>
            <person name="Santos F.R."/>
            <person name="Vidigal T.H.D.A."/>
            <person name="Brescovit A.D."/>
            <person name="Santos A.J."/>
        </authorList>
    </citation>
    <scope>NUCLEOTIDE SEQUENCE</scope>
    <source>
        <tissue evidence="1">Shoot tissue taken approximately 20 cm above the soil surface</tissue>
    </source>
</reference>
<protein>
    <submittedName>
        <fullName evidence="1">Uncharacterized protein</fullName>
    </submittedName>
</protein>
<accession>A0A0A9GRP2</accession>
<organism evidence="1">
    <name type="scientific">Arundo donax</name>
    <name type="common">Giant reed</name>
    <name type="synonym">Donax arundinaceus</name>
    <dbReference type="NCBI Taxonomy" id="35708"/>
    <lineage>
        <taxon>Eukaryota</taxon>
        <taxon>Viridiplantae</taxon>
        <taxon>Streptophyta</taxon>
        <taxon>Embryophyta</taxon>
        <taxon>Tracheophyta</taxon>
        <taxon>Spermatophyta</taxon>
        <taxon>Magnoliopsida</taxon>
        <taxon>Liliopsida</taxon>
        <taxon>Poales</taxon>
        <taxon>Poaceae</taxon>
        <taxon>PACMAD clade</taxon>
        <taxon>Arundinoideae</taxon>
        <taxon>Arundineae</taxon>
        <taxon>Arundo</taxon>
    </lineage>
</organism>